<name>A0A9P5N4Q6_9AGAM</name>
<sequence>MLRVAHPVHGAHAPTPIYCRPFFTLDPAPRLTRNIALRTPHFRMSDEQQQNMDEYSYHPVTNTAPSAPHNQAAMPRDCAIHPAPEMSQDDIFAPPPAAAHPAYCEQHRAGYAQYYVPIPPNDGATHVHHQTPRAPQSTIRLNNIAPAQPCGSGTATADRPPFFHVPFGENTPVPSERPTKRTRGHAMWFLNNPRSNIIKFHVESSMGRSRVIIELEIDDEA</sequence>
<evidence type="ECO:0000313" key="1">
    <source>
        <dbReference type="EMBL" id="KAF8486381.1"/>
    </source>
</evidence>
<accession>A0A9P5N4Q6</accession>
<reference evidence="1" key="2">
    <citation type="journal article" date="2020" name="Nat. Commun.">
        <title>Large-scale genome sequencing of mycorrhizal fungi provides insights into the early evolution of symbiotic traits.</title>
        <authorList>
            <person name="Miyauchi S."/>
            <person name="Kiss E."/>
            <person name="Kuo A."/>
            <person name="Drula E."/>
            <person name="Kohler A."/>
            <person name="Sanchez-Garcia M."/>
            <person name="Morin E."/>
            <person name="Andreopoulos B."/>
            <person name="Barry K.W."/>
            <person name="Bonito G."/>
            <person name="Buee M."/>
            <person name="Carver A."/>
            <person name="Chen C."/>
            <person name="Cichocki N."/>
            <person name="Clum A."/>
            <person name="Culley D."/>
            <person name="Crous P.W."/>
            <person name="Fauchery L."/>
            <person name="Girlanda M."/>
            <person name="Hayes R.D."/>
            <person name="Keri Z."/>
            <person name="LaButti K."/>
            <person name="Lipzen A."/>
            <person name="Lombard V."/>
            <person name="Magnuson J."/>
            <person name="Maillard F."/>
            <person name="Murat C."/>
            <person name="Nolan M."/>
            <person name="Ohm R.A."/>
            <person name="Pangilinan J."/>
            <person name="Pereira M.F."/>
            <person name="Perotto S."/>
            <person name="Peter M."/>
            <person name="Pfister S."/>
            <person name="Riley R."/>
            <person name="Sitrit Y."/>
            <person name="Stielow J.B."/>
            <person name="Szollosi G."/>
            <person name="Zifcakova L."/>
            <person name="Stursova M."/>
            <person name="Spatafora J.W."/>
            <person name="Tedersoo L."/>
            <person name="Vaario L.M."/>
            <person name="Yamada A."/>
            <person name="Yan M."/>
            <person name="Wang P."/>
            <person name="Xu J."/>
            <person name="Bruns T."/>
            <person name="Baldrian P."/>
            <person name="Vilgalys R."/>
            <person name="Dunand C."/>
            <person name="Henrissat B."/>
            <person name="Grigoriev I.V."/>
            <person name="Hibbett D."/>
            <person name="Nagy L.G."/>
            <person name="Martin F.M."/>
        </authorList>
    </citation>
    <scope>NUCLEOTIDE SEQUENCE</scope>
    <source>
        <strain evidence="1">Prilba</strain>
    </source>
</reference>
<gene>
    <name evidence="1" type="ORF">DFH94DRAFT_712986</name>
</gene>
<proteinExistence type="predicted"/>
<dbReference type="AlphaFoldDB" id="A0A9P5N4Q6"/>
<protein>
    <submittedName>
        <fullName evidence="1">Uncharacterized protein</fullName>
    </submittedName>
</protein>
<reference evidence="1" key="1">
    <citation type="submission" date="2019-10" db="EMBL/GenBank/DDBJ databases">
        <authorList>
            <consortium name="DOE Joint Genome Institute"/>
            <person name="Kuo A."/>
            <person name="Miyauchi S."/>
            <person name="Kiss E."/>
            <person name="Drula E."/>
            <person name="Kohler A."/>
            <person name="Sanchez-Garcia M."/>
            <person name="Andreopoulos B."/>
            <person name="Barry K.W."/>
            <person name="Bonito G."/>
            <person name="Buee M."/>
            <person name="Carver A."/>
            <person name="Chen C."/>
            <person name="Cichocki N."/>
            <person name="Clum A."/>
            <person name="Culley D."/>
            <person name="Crous P.W."/>
            <person name="Fauchery L."/>
            <person name="Girlanda M."/>
            <person name="Hayes R."/>
            <person name="Keri Z."/>
            <person name="LaButti K."/>
            <person name="Lipzen A."/>
            <person name="Lombard V."/>
            <person name="Magnuson J."/>
            <person name="Maillard F."/>
            <person name="Morin E."/>
            <person name="Murat C."/>
            <person name="Nolan M."/>
            <person name="Ohm R."/>
            <person name="Pangilinan J."/>
            <person name="Pereira M."/>
            <person name="Perotto S."/>
            <person name="Peter M."/>
            <person name="Riley R."/>
            <person name="Sitrit Y."/>
            <person name="Stielow B."/>
            <person name="Szollosi G."/>
            <person name="Zifcakova L."/>
            <person name="Stursova M."/>
            <person name="Spatafora J.W."/>
            <person name="Tedersoo L."/>
            <person name="Vaario L.-M."/>
            <person name="Yamada A."/>
            <person name="Yan M."/>
            <person name="Wang P."/>
            <person name="Xu J."/>
            <person name="Bruns T."/>
            <person name="Baldrian P."/>
            <person name="Vilgalys R."/>
            <person name="Henrissat B."/>
            <person name="Grigoriev I.V."/>
            <person name="Hibbett D."/>
            <person name="Nagy L.G."/>
            <person name="Martin F.M."/>
        </authorList>
    </citation>
    <scope>NUCLEOTIDE SEQUENCE</scope>
    <source>
        <strain evidence="1">Prilba</strain>
    </source>
</reference>
<dbReference type="EMBL" id="WHVB01000002">
    <property type="protein sequence ID" value="KAF8486381.1"/>
    <property type="molecule type" value="Genomic_DNA"/>
</dbReference>
<dbReference type="OrthoDB" id="10389439at2759"/>
<evidence type="ECO:0000313" key="2">
    <source>
        <dbReference type="Proteomes" id="UP000759537"/>
    </source>
</evidence>
<dbReference type="Proteomes" id="UP000759537">
    <property type="component" value="Unassembled WGS sequence"/>
</dbReference>
<organism evidence="1 2">
    <name type="scientific">Russula ochroleuca</name>
    <dbReference type="NCBI Taxonomy" id="152965"/>
    <lineage>
        <taxon>Eukaryota</taxon>
        <taxon>Fungi</taxon>
        <taxon>Dikarya</taxon>
        <taxon>Basidiomycota</taxon>
        <taxon>Agaricomycotina</taxon>
        <taxon>Agaricomycetes</taxon>
        <taxon>Russulales</taxon>
        <taxon>Russulaceae</taxon>
        <taxon>Russula</taxon>
    </lineage>
</organism>
<comment type="caution">
    <text evidence="1">The sequence shown here is derived from an EMBL/GenBank/DDBJ whole genome shotgun (WGS) entry which is preliminary data.</text>
</comment>
<keyword evidence="2" id="KW-1185">Reference proteome</keyword>